<reference evidence="10 11" key="1">
    <citation type="submission" date="2024-01" db="EMBL/GenBank/DDBJ databases">
        <title>A draft genome for the cacao thread blight pathogen Marasmiellus scandens.</title>
        <authorList>
            <person name="Baruah I.K."/>
            <person name="Leung J."/>
            <person name="Bukari Y."/>
            <person name="Amoako-Attah I."/>
            <person name="Meinhardt L.W."/>
            <person name="Bailey B.A."/>
            <person name="Cohen S.P."/>
        </authorList>
    </citation>
    <scope>NUCLEOTIDE SEQUENCE [LARGE SCALE GENOMIC DNA]</scope>
    <source>
        <strain evidence="10 11">GH-19</strain>
    </source>
</reference>
<feature type="domain" description="GH18" evidence="9">
    <location>
        <begin position="709"/>
        <end position="1191"/>
    </location>
</feature>
<dbReference type="EMBL" id="JBANRG010000001">
    <property type="protein sequence ID" value="KAK7473264.1"/>
    <property type="molecule type" value="Genomic_DNA"/>
</dbReference>
<dbReference type="Proteomes" id="UP001498398">
    <property type="component" value="Unassembled WGS sequence"/>
</dbReference>
<keyword evidence="6" id="KW-0624">Polysaccharide degradation</keyword>
<dbReference type="InterPro" id="IPR017853">
    <property type="entry name" value="GH"/>
</dbReference>
<dbReference type="InterPro" id="IPR001579">
    <property type="entry name" value="Glyco_hydro_18_chit_AS"/>
</dbReference>
<feature type="compositionally biased region" description="Low complexity" evidence="8">
    <location>
        <begin position="1023"/>
        <end position="1060"/>
    </location>
</feature>
<evidence type="ECO:0000313" key="10">
    <source>
        <dbReference type="EMBL" id="KAK7473264.1"/>
    </source>
</evidence>
<comment type="catalytic activity">
    <reaction evidence="1">
        <text>Random endo-hydrolysis of N-acetyl-beta-D-glucosaminide (1-&gt;4)-beta-linkages in chitin and chitodextrins.</text>
        <dbReference type="EC" id="3.2.1.14"/>
    </reaction>
</comment>
<evidence type="ECO:0000256" key="2">
    <source>
        <dbReference type="ARBA" id="ARBA00022801"/>
    </source>
</evidence>
<dbReference type="InterPro" id="IPR010730">
    <property type="entry name" value="HET"/>
</dbReference>
<comment type="caution">
    <text evidence="10">The sequence shown here is derived from an EMBL/GenBank/DDBJ whole genome shotgun (WGS) entry which is preliminary data.</text>
</comment>
<dbReference type="Pfam" id="PF00704">
    <property type="entry name" value="Glyco_hydro_18"/>
    <property type="match status" value="1"/>
</dbReference>
<dbReference type="Pfam" id="PF26640">
    <property type="entry name" value="DUF8212"/>
    <property type="match status" value="1"/>
</dbReference>
<evidence type="ECO:0000256" key="6">
    <source>
        <dbReference type="ARBA" id="ARBA00023326"/>
    </source>
</evidence>
<feature type="region of interest" description="Disordered" evidence="8">
    <location>
        <begin position="1023"/>
        <end position="1068"/>
    </location>
</feature>
<keyword evidence="5 7" id="KW-0326">Glycosidase</keyword>
<keyword evidence="3" id="KW-0146">Chitin degradation</keyword>
<evidence type="ECO:0000256" key="8">
    <source>
        <dbReference type="SAM" id="MobiDB-lite"/>
    </source>
</evidence>
<dbReference type="Gene3D" id="3.20.20.80">
    <property type="entry name" value="Glycosidases"/>
    <property type="match status" value="2"/>
</dbReference>
<dbReference type="SUPFAM" id="SSF54556">
    <property type="entry name" value="Chitinase insertion domain"/>
    <property type="match status" value="1"/>
</dbReference>
<dbReference type="PROSITE" id="PS01095">
    <property type="entry name" value="GH18_1"/>
    <property type="match status" value="1"/>
</dbReference>
<evidence type="ECO:0000256" key="5">
    <source>
        <dbReference type="ARBA" id="ARBA00023295"/>
    </source>
</evidence>
<dbReference type="Pfam" id="PF06985">
    <property type="entry name" value="HET"/>
    <property type="match status" value="1"/>
</dbReference>
<dbReference type="InterPro" id="IPR058525">
    <property type="entry name" value="DUF8212"/>
</dbReference>
<keyword evidence="2 7" id="KW-0378">Hydrolase</keyword>
<evidence type="ECO:0000256" key="7">
    <source>
        <dbReference type="RuleBase" id="RU000489"/>
    </source>
</evidence>
<dbReference type="SMART" id="SM00636">
    <property type="entry name" value="Glyco_18"/>
    <property type="match status" value="1"/>
</dbReference>
<name>A0ABR1K768_9AGAR</name>
<proteinExistence type="predicted"/>
<protein>
    <recommendedName>
        <fullName evidence="9">GH18 domain-containing protein</fullName>
    </recommendedName>
</protein>
<evidence type="ECO:0000256" key="4">
    <source>
        <dbReference type="ARBA" id="ARBA00023277"/>
    </source>
</evidence>
<dbReference type="PANTHER" id="PTHR10622:SF12">
    <property type="entry name" value="HET DOMAIN-CONTAINING PROTEIN"/>
    <property type="match status" value="1"/>
</dbReference>
<evidence type="ECO:0000313" key="11">
    <source>
        <dbReference type="Proteomes" id="UP001498398"/>
    </source>
</evidence>
<keyword evidence="11" id="KW-1185">Reference proteome</keyword>
<feature type="region of interest" description="Disordered" evidence="8">
    <location>
        <begin position="960"/>
        <end position="984"/>
    </location>
</feature>
<dbReference type="PROSITE" id="PS51910">
    <property type="entry name" value="GH18_2"/>
    <property type="match status" value="1"/>
</dbReference>
<evidence type="ECO:0000256" key="3">
    <source>
        <dbReference type="ARBA" id="ARBA00023024"/>
    </source>
</evidence>
<organism evidence="10 11">
    <name type="scientific">Marasmiellus scandens</name>
    <dbReference type="NCBI Taxonomy" id="2682957"/>
    <lineage>
        <taxon>Eukaryota</taxon>
        <taxon>Fungi</taxon>
        <taxon>Dikarya</taxon>
        <taxon>Basidiomycota</taxon>
        <taxon>Agaricomycotina</taxon>
        <taxon>Agaricomycetes</taxon>
        <taxon>Agaricomycetidae</taxon>
        <taxon>Agaricales</taxon>
        <taxon>Marasmiineae</taxon>
        <taxon>Omphalotaceae</taxon>
        <taxon>Marasmiellus</taxon>
    </lineage>
</organism>
<dbReference type="PANTHER" id="PTHR10622">
    <property type="entry name" value="HET DOMAIN-CONTAINING PROTEIN"/>
    <property type="match status" value="1"/>
</dbReference>
<evidence type="ECO:0000256" key="1">
    <source>
        <dbReference type="ARBA" id="ARBA00000822"/>
    </source>
</evidence>
<dbReference type="InterPro" id="IPR001223">
    <property type="entry name" value="Glyco_hydro18_cat"/>
</dbReference>
<dbReference type="InterPro" id="IPR029070">
    <property type="entry name" value="Chitinase_insertion_sf"/>
</dbReference>
<evidence type="ECO:0000259" key="9">
    <source>
        <dbReference type="PROSITE" id="PS51910"/>
    </source>
</evidence>
<dbReference type="SUPFAM" id="SSF51445">
    <property type="entry name" value="(Trans)glycosidases"/>
    <property type="match status" value="1"/>
</dbReference>
<dbReference type="Gene3D" id="3.10.50.10">
    <property type="match status" value="1"/>
</dbReference>
<keyword evidence="4" id="KW-0119">Carbohydrate metabolism</keyword>
<gene>
    <name evidence="10" type="ORF">VKT23_001362</name>
</gene>
<dbReference type="InterPro" id="IPR011583">
    <property type="entry name" value="Chitinase_II/V-like_cat"/>
</dbReference>
<sequence length="1226" mass="135887">MLKEFLGTSIPPYAILSHTWEEEEVLFSDLRSLSDAKLKKGWRKVGNTCKQAKLDGLEWVWIDTCCIDKDSSAQLSEAINSMFRFYRDSFVCYVYLSDFEDGHYRSIHHAKELRHCRWFTRGWTLQELLAPSYMVFFDASWKDVGTKQELKHFISNITGIPSRVLDDGDLRGISTAAKMSWAAGRQSTREEDQAYSLMGLFGVNIPPLYGEGGVRAFMRLQEEIIKYSDDQSIFAWNSPCLDRRSCGSLERRGLLAISPSEFRHCGNVQNPEESNRQPKLPYSLTNRGLHIHLPLKPVSIVDAPGIPPENLYIARLESHVDANAYLGIYLQRLDGREYVRWKPDLTLVLENEPQDRFENSELYVKQILPSYHRFQDEAEVELRSVTGCWKSWPESFRLVQSERLHLERQTIQNGTTCCQITDRLTQRSFDVHYGLITPDQFSVRIVPHLSPECSSSNRMMKEEGPSHNAEEFISTRLRKFFSGWSMFCICIDVLPGSQGNVQDVANDQNRQSIAIGFLTRTRIMGSAAYTLITLADVAMFVMPEGNPNLCIIQFTTNSRVLLQEIPVSVTHAGNIIITDHQLTSEVKNLLVFISFDLFSEASTSESLKPTRVSFAIALKSQNFGTEVVKVLRTESHKGKYLRLQHDGENGENSGNSLSFMIDDKNGFTLEIGSSVSMRTLQHGFIWLDLRVAPARCSYLYWLLLLAPSPALGAIFTGWYTGWHATDFPLSSVSWPKYTHMTYAFATPTNDSTTIMVTPADEQLLPQFVQTARQHGVKTLLSIGGWAGSEFFSSSVATEEARKGFVNATLGLAEKYGLDGIDFDWEFPNRQGIGCNQISPNSEDVPNFLTYLQQLRQDPRGSSLILSAAVPIQPYNWNFTTTDYFTSTFLNPSNASAFANGDSSNSTRFYGAEPSIGPSGYLSSFASVLDFIAIMNYDVWNPAVPYAFSTGPNEPVVTRVGPHSALDDTCVGDSEGDQGKKRGSAKTSVDAWVDAGFSKDKIVLGVAAYGHSFAVKTGDAFANTSTTSNSSSTSEVQTTVVSSTASSSSPSTSPSSSSNSSRELASYPPYDPSLTHIGDKWDSGEGEDSCGNHVFAGGLYAFRGLIEEGYLTSDGQEVGGNQMVYRWDDCSQTPFVYNTQNETMVSYDNSRSFAAKGTFISSTGLAGFAMWEVAGDSNDILLDSIRNAIDNATTSGGMKESTNSASVSASFGKLWVLVAALICAGFC</sequence>
<accession>A0ABR1K768</accession>